<comment type="caution">
    <text evidence="1">The sequence shown here is derived from an EMBL/GenBank/DDBJ whole genome shotgun (WGS) entry which is preliminary data.</text>
</comment>
<dbReference type="EMBL" id="JAKJXH010000036">
    <property type="protein sequence ID" value="MCF7545301.1"/>
    <property type="molecule type" value="Genomic_DNA"/>
</dbReference>
<sequence length="103" mass="11404">MNKEEIYDEQISPLMQQIIAITREHGIAMIASFDLAHEGEGPSGEDCSTLTCTTHLPDGDENHNERFTRSAQIIRQGHRSQNGPAMQLTTVHPDASKTLTAFI</sequence>
<evidence type="ECO:0000313" key="2">
    <source>
        <dbReference type="Proteomes" id="UP001162905"/>
    </source>
</evidence>
<evidence type="ECO:0000313" key="1">
    <source>
        <dbReference type="EMBL" id="MCF7545301.1"/>
    </source>
</evidence>
<accession>A0ABS9IE13</accession>
<organism evidence="1 2">
    <name type="scientific">Pseudomonas petrae</name>
    <dbReference type="NCBI Taxonomy" id="2912190"/>
    <lineage>
        <taxon>Bacteria</taxon>
        <taxon>Pseudomonadati</taxon>
        <taxon>Pseudomonadota</taxon>
        <taxon>Gammaproteobacteria</taxon>
        <taxon>Pseudomonadales</taxon>
        <taxon>Pseudomonadaceae</taxon>
        <taxon>Pseudomonas</taxon>
    </lineage>
</organism>
<gene>
    <name evidence="1" type="ORF">L4G47_24190</name>
</gene>
<reference evidence="1" key="1">
    <citation type="submission" date="2022-01" db="EMBL/GenBank/DDBJ databases">
        <title>Pseudomonas sp. nov. isolated from Antarctic regolith.</title>
        <authorList>
            <person name="Novakova D."/>
            <person name="Sedlar K."/>
        </authorList>
    </citation>
    <scope>NUCLEOTIDE SEQUENCE</scope>
    <source>
        <strain evidence="1">P2647</strain>
    </source>
</reference>
<keyword evidence="2" id="KW-1185">Reference proteome</keyword>
<proteinExistence type="predicted"/>
<dbReference type="Proteomes" id="UP001162905">
    <property type="component" value="Unassembled WGS sequence"/>
</dbReference>
<dbReference type="RefSeq" id="WP_237254607.1">
    <property type="nucleotide sequence ID" value="NZ_JAKJXH010000036.1"/>
</dbReference>
<protein>
    <submittedName>
        <fullName evidence="1">Uncharacterized protein</fullName>
    </submittedName>
</protein>
<name>A0ABS9IE13_9PSED</name>